<evidence type="ECO:0000313" key="3">
    <source>
        <dbReference type="Proteomes" id="UP001236507"/>
    </source>
</evidence>
<name>A0ABT6YBF4_9BACT</name>
<gene>
    <name evidence="2" type="ORF">QM524_16965</name>
</gene>
<evidence type="ECO:0000259" key="1">
    <source>
        <dbReference type="PROSITE" id="PS51725"/>
    </source>
</evidence>
<evidence type="ECO:0000313" key="2">
    <source>
        <dbReference type="EMBL" id="MDI9860909.1"/>
    </source>
</evidence>
<accession>A0ABT6YBF4</accession>
<feature type="domain" description="ABM" evidence="1">
    <location>
        <begin position="6"/>
        <end position="95"/>
    </location>
</feature>
<keyword evidence="3" id="KW-1185">Reference proteome</keyword>
<dbReference type="EMBL" id="JASHIF010000014">
    <property type="protein sequence ID" value="MDI9860909.1"/>
    <property type="molecule type" value="Genomic_DNA"/>
</dbReference>
<protein>
    <submittedName>
        <fullName evidence="2">Quinol monooxygenase</fullName>
        <ecNumber evidence="2">1.-.-.-</ecNumber>
    </submittedName>
</protein>
<keyword evidence="2" id="KW-0503">Monooxygenase</keyword>
<comment type="caution">
    <text evidence="2">The sequence shown here is derived from an EMBL/GenBank/DDBJ whole genome shotgun (WGS) entry which is preliminary data.</text>
</comment>
<dbReference type="PANTHER" id="PTHR33336">
    <property type="entry name" value="QUINOL MONOOXYGENASE YGIN-RELATED"/>
    <property type="match status" value="1"/>
</dbReference>
<dbReference type="PROSITE" id="PS51725">
    <property type="entry name" value="ABM"/>
    <property type="match status" value="1"/>
</dbReference>
<dbReference type="PANTHER" id="PTHR33336:SF3">
    <property type="entry name" value="ABM DOMAIN-CONTAINING PROTEIN"/>
    <property type="match status" value="1"/>
</dbReference>
<dbReference type="EC" id="1.-.-.-" evidence="2"/>
<proteinExistence type="predicted"/>
<dbReference type="InterPro" id="IPR007138">
    <property type="entry name" value="ABM_dom"/>
</dbReference>
<reference evidence="2 3" key="1">
    <citation type="submission" date="2023-05" db="EMBL/GenBank/DDBJ databases">
        <title>Novel species of genus Flectobacillus isolated from stream in China.</title>
        <authorList>
            <person name="Lu H."/>
        </authorList>
    </citation>
    <scope>NUCLEOTIDE SEQUENCE [LARGE SCALE GENOMIC DNA]</scope>
    <source>
        <strain evidence="2 3">KCTC 42575</strain>
    </source>
</reference>
<dbReference type="InterPro" id="IPR011008">
    <property type="entry name" value="Dimeric_a/b-barrel"/>
</dbReference>
<dbReference type="SUPFAM" id="SSF54909">
    <property type="entry name" value="Dimeric alpha+beta barrel"/>
    <property type="match status" value="1"/>
</dbReference>
<sequence length="98" mass="10971">MSNSKIIIHAEVPVKPEHFEEIKALSLATLKPTLQETGCEVFYQTVKADVPNTLVFFEVFSSKEALDLHMEADYTKAFFEGLKDKVAGKPVSTILKQL</sequence>
<dbReference type="GO" id="GO:0004497">
    <property type="term" value="F:monooxygenase activity"/>
    <property type="evidence" value="ECO:0007669"/>
    <property type="project" value="UniProtKB-KW"/>
</dbReference>
<dbReference type="Pfam" id="PF03992">
    <property type="entry name" value="ABM"/>
    <property type="match status" value="1"/>
</dbReference>
<dbReference type="RefSeq" id="WP_283345479.1">
    <property type="nucleotide sequence ID" value="NZ_JASHIF010000014.1"/>
</dbReference>
<dbReference type="Gene3D" id="3.30.70.100">
    <property type="match status" value="1"/>
</dbReference>
<organism evidence="2 3">
    <name type="scientific">Flectobacillus roseus</name>
    <dbReference type="NCBI Taxonomy" id="502259"/>
    <lineage>
        <taxon>Bacteria</taxon>
        <taxon>Pseudomonadati</taxon>
        <taxon>Bacteroidota</taxon>
        <taxon>Cytophagia</taxon>
        <taxon>Cytophagales</taxon>
        <taxon>Flectobacillaceae</taxon>
        <taxon>Flectobacillus</taxon>
    </lineage>
</organism>
<keyword evidence="2" id="KW-0560">Oxidoreductase</keyword>
<dbReference type="Proteomes" id="UP001236507">
    <property type="component" value="Unassembled WGS sequence"/>
</dbReference>
<dbReference type="InterPro" id="IPR050744">
    <property type="entry name" value="AI-2_Isomerase_LsrG"/>
</dbReference>